<organism evidence="7 8">
    <name type="scientific">Listeria monocytogenes</name>
    <dbReference type="NCBI Taxonomy" id="1639"/>
    <lineage>
        <taxon>Bacteria</taxon>
        <taxon>Bacillati</taxon>
        <taxon>Bacillota</taxon>
        <taxon>Bacilli</taxon>
        <taxon>Bacillales</taxon>
        <taxon>Listeriaceae</taxon>
        <taxon>Listeria</taxon>
    </lineage>
</organism>
<evidence type="ECO:0000256" key="4">
    <source>
        <dbReference type="ARBA" id="ARBA00023136"/>
    </source>
</evidence>
<feature type="transmembrane region" description="Helical" evidence="6">
    <location>
        <begin position="74"/>
        <end position="93"/>
    </location>
</feature>
<evidence type="ECO:0000256" key="2">
    <source>
        <dbReference type="ARBA" id="ARBA00022692"/>
    </source>
</evidence>
<gene>
    <name evidence="7" type="ORF">CW895_13835</name>
</gene>
<dbReference type="AlphaFoldDB" id="A0A823ITY5"/>
<dbReference type="EMBL" id="AABEKN010000006">
    <property type="protein sequence ID" value="EAG9354874.1"/>
    <property type="molecule type" value="Genomic_DNA"/>
</dbReference>
<dbReference type="NCBIfam" id="TIGR01593">
    <property type="entry name" value="holin_tox_secr"/>
    <property type="match status" value="1"/>
</dbReference>
<dbReference type="GO" id="GO:0016020">
    <property type="term" value="C:membrane"/>
    <property type="evidence" value="ECO:0007669"/>
    <property type="project" value="UniProtKB-SubCell"/>
</dbReference>
<proteinExistence type="inferred from homology"/>
<reference evidence="7 8" key="1">
    <citation type="submission" date="2019-04" db="EMBL/GenBank/DDBJ databases">
        <authorList>
            <consortium name="GenomeTrakr network: Whole genome sequencing for foodborne pathogen traceback"/>
        </authorList>
    </citation>
    <scope>NUCLEOTIDE SEQUENCE [LARGE SCALE GENOMIC DNA]</scope>
    <source>
        <strain evidence="7 8">CFSAN072502</strain>
    </source>
</reference>
<evidence type="ECO:0000313" key="8">
    <source>
        <dbReference type="Proteomes" id="UP000524387"/>
    </source>
</evidence>
<feature type="transmembrane region" description="Helical" evidence="6">
    <location>
        <begin position="20"/>
        <end position="38"/>
    </location>
</feature>
<evidence type="ECO:0000256" key="3">
    <source>
        <dbReference type="ARBA" id="ARBA00022989"/>
    </source>
</evidence>
<accession>A0A823ITY5</accession>
<comment type="caution">
    <text evidence="7">The sequence shown here is derived from an EMBL/GenBank/DDBJ whole genome shotgun (WGS) entry which is preliminary data.</text>
</comment>
<evidence type="ECO:0000256" key="5">
    <source>
        <dbReference type="ARBA" id="ARBA00023600"/>
    </source>
</evidence>
<keyword evidence="2 6" id="KW-0812">Transmembrane</keyword>
<dbReference type="Proteomes" id="UP000524387">
    <property type="component" value="Unassembled WGS sequence"/>
</dbReference>
<dbReference type="Pfam" id="PF05105">
    <property type="entry name" value="Phage_holin_4_1"/>
    <property type="match status" value="1"/>
</dbReference>
<keyword evidence="3 6" id="KW-1133">Transmembrane helix</keyword>
<evidence type="ECO:0000256" key="6">
    <source>
        <dbReference type="SAM" id="Phobius"/>
    </source>
</evidence>
<evidence type="ECO:0000313" key="7">
    <source>
        <dbReference type="EMBL" id="EAG9354874.1"/>
    </source>
</evidence>
<dbReference type="RefSeq" id="WP_061385470.1">
    <property type="nucleotide sequence ID" value="NZ_CP090057.1"/>
</dbReference>
<sequence>MLIDNLALLHQFQLLLNDLFVQVFMFSVLFDIATGMAKGIAGKQGNSTKGLLGIVKHMLITILVLIAYPYMKLLHLDTLAISFISFYILAYGISIMENWGQLGLPLPSFIKEHLEKLKNLSDKGKLSIHIDVDKKEEK</sequence>
<name>A0A823ITY5_LISMN</name>
<keyword evidence="4 6" id="KW-0472">Membrane</keyword>
<dbReference type="InterPro" id="IPR006480">
    <property type="entry name" value="Phage_holin_4_1"/>
</dbReference>
<comment type="subcellular location">
    <subcellularLocation>
        <location evidence="1">Membrane</location>
        <topology evidence="1">Multi-pass membrane protein</topology>
    </subcellularLocation>
</comment>
<feature type="transmembrane region" description="Helical" evidence="6">
    <location>
        <begin position="50"/>
        <end position="68"/>
    </location>
</feature>
<evidence type="ECO:0000256" key="1">
    <source>
        <dbReference type="ARBA" id="ARBA00004141"/>
    </source>
</evidence>
<comment type="similarity">
    <text evidence="5">Belongs to the bacteriophage holin family. Cp-1 holin subfamily.</text>
</comment>
<protein>
    <submittedName>
        <fullName evidence="7">Holin</fullName>
    </submittedName>
</protein>